<feature type="domain" description="YdbS-like PH" evidence="3">
    <location>
        <begin position="491"/>
        <end position="572"/>
    </location>
</feature>
<evidence type="ECO:0000259" key="3">
    <source>
        <dbReference type="Pfam" id="PF03703"/>
    </source>
</evidence>
<keyword evidence="2" id="KW-1133">Transmembrane helix</keyword>
<feature type="domain" description="YdbS-like PH" evidence="3">
    <location>
        <begin position="70"/>
        <end position="147"/>
    </location>
</feature>
<proteinExistence type="predicted"/>
<keyword evidence="5" id="KW-1185">Reference proteome</keyword>
<feature type="transmembrane region" description="Helical" evidence="2">
    <location>
        <begin position="50"/>
        <end position="68"/>
    </location>
</feature>
<dbReference type="InterPro" id="IPR005182">
    <property type="entry name" value="YdbS-like_PH"/>
</dbReference>
<dbReference type="RefSeq" id="WP_336350072.1">
    <property type="nucleotide sequence ID" value="NZ_JAZAQL010000002.1"/>
</dbReference>
<feature type="compositionally biased region" description="Basic and acidic residues" evidence="1">
    <location>
        <begin position="213"/>
        <end position="234"/>
    </location>
</feature>
<feature type="region of interest" description="Disordered" evidence="1">
    <location>
        <begin position="154"/>
        <end position="241"/>
    </location>
</feature>
<feature type="transmembrane region" description="Helical" evidence="2">
    <location>
        <begin position="314"/>
        <end position="339"/>
    </location>
</feature>
<dbReference type="PANTHER" id="PTHR34473:SF3">
    <property type="entry name" value="TRANSMEMBRANE PROTEIN-RELATED"/>
    <property type="match status" value="1"/>
</dbReference>
<dbReference type="EMBL" id="JBHSXN010000002">
    <property type="protein sequence ID" value="MFC6953098.1"/>
    <property type="molecule type" value="Genomic_DNA"/>
</dbReference>
<feature type="compositionally biased region" description="Basic and acidic residues" evidence="1">
    <location>
        <begin position="570"/>
        <end position="588"/>
    </location>
</feature>
<protein>
    <submittedName>
        <fullName evidence="4">PH domain-containing protein</fullName>
    </submittedName>
</protein>
<feature type="compositionally biased region" description="Acidic residues" evidence="1">
    <location>
        <begin position="589"/>
        <end position="598"/>
    </location>
</feature>
<dbReference type="Proteomes" id="UP001596395">
    <property type="component" value="Unassembled WGS sequence"/>
</dbReference>
<evidence type="ECO:0000256" key="2">
    <source>
        <dbReference type="SAM" id="Phobius"/>
    </source>
</evidence>
<feature type="transmembrane region" description="Helical" evidence="2">
    <location>
        <begin position="470"/>
        <end position="489"/>
    </location>
</feature>
<feature type="compositionally biased region" description="Basic and acidic residues" evidence="1">
    <location>
        <begin position="599"/>
        <end position="608"/>
    </location>
</feature>
<sequence length="618" mass="66260">MSMERLHPLSAVIRVLSYGVNGFLIPTFLAFVGGNFLPDLIGVQVPATDLLVVLAPLGLAIGGTYGYLTYRRFSYELTPDTFDVAQGVIGRTEREIPIRRIQNVDVQQNVLHQLFDVAVVRIETAGGGATEATLSVVDIDEARAIQRGIRERRARLRESNGANATAATTDATETNAATTDADATAPGTTDADATGADPVVDEPGATGDGTSTGRREDALDREGEHDDALAHGAEDWNDPAGVWTDEEDYDRLLALKFADLLVLAATNFQLGSLLFVLVGFPLAGDVATNVLLAAAEPFGGPASLDPDVMTPDQYFVLGGVAGPLVLVGGYVLSAALAVLEYYEFELGRRGNDLVYERGLLQRYSGSIPTDKIQTLTVRETAPMRWLGYAALDVETAGYAGGGGNAGTQAAVPVAARDRVLDLAGDLFDYDDPELERPPKRARERYAVRYSLVVLAAVAVAYGAAQLYPSFTLWFVPAVALLAVPPAAHLKWTHRGYAVRDDHVVVRTGFWRRRTHVVPYYRLQTVVGTATVFQRRRRLASLVADTASSATLSRSSPTAHDLDADDVDRLQRELRDRLQSHLDGDHDPASPDDDAGGDGDDNRGTDGHGGHGGPTPTSD</sequence>
<feature type="compositionally biased region" description="Low complexity" evidence="1">
    <location>
        <begin position="160"/>
        <end position="197"/>
    </location>
</feature>
<feature type="transmembrane region" description="Helical" evidence="2">
    <location>
        <begin position="12"/>
        <end position="38"/>
    </location>
</feature>
<comment type="caution">
    <text evidence="4">The sequence shown here is derived from an EMBL/GenBank/DDBJ whole genome shotgun (WGS) entry which is preliminary data.</text>
</comment>
<evidence type="ECO:0000313" key="4">
    <source>
        <dbReference type="EMBL" id="MFC6953098.1"/>
    </source>
</evidence>
<gene>
    <name evidence="4" type="ORF">ACFQGB_09495</name>
</gene>
<feature type="region of interest" description="Disordered" evidence="1">
    <location>
        <begin position="570"/>
        <end position="618"/>
    </location>
</feature>
<feature type="transmembrane region" description="Helical" evidence="2">
    <location>
        <begin position="260"/>
        <end position="283"/>
    </location>
</feature>
<dbReference type="PANTHER" id="PTHR34473">
    <property type="entry name" value="UPF0699 TRANSMEMBRANE PROTEIN YDBS"/>
    <property type="match status" value="1"/>
</dbReference>
<reference evidence="4 5" key="1">
    <citation type="journal article" date="2019" name="Int. J. Syst. Evol. Microbiol.">
        <title>The Global Catalogue of Microorganisms (GCM) 10K type strain sequencing project: providing services to taxonomists for standard genome sequencing and annotation.</title>
        <authorList>
            <consortium name="The Broad Institute Genomics Platform"/>
            <consortium name="The Broad Institute Genome Sequencing Center for Infectious Disease"/>
            <person name="Wu L."/>
            <person name="Ma J."/>
        </authorList>
    </citation>
    <scope>NUCLEOTIDE SEQUENCE [LARGE SCALE GENOMIC DNA]</scope>
    <source>
        <strain evidence="4 5">GX26</strain>
    </source>
</reference>
<evidence type="ECO:0000313" key="5">
    <source>
        <dbReference type="Proteomes" id="UP001596395"/>
    </source>
</evidence>
<feature type="domain" description="YdbS-like PH" evidence="3">
    <location>
        <begin position="343"/>
        <end position="417"/>
    </location>
</feature>
<dbReference type="AlphaFoldDB" id="A0ABD5VF44"/>
<organism evidence="4 5">
    <name type="scientific">Halorubellus litoreus</name>
    <dbReference type="NCBI Taxonomy" id="755308"/>
    <lineage>
        <taxon>Archaea</taxon>
        <taxon>Methanobacteriati</taxon>
        <taxon>Methanobacteriota</taxon>
        <taxon>Stenosarchaea group</taxon>
        <taxon>Halobacteria</taxon>
        <taxon>Halobacteriales</taxon>
        <taxon>Halorubellaceae</taxon>
        <taxon>Halorubellus</taxon>
    </lineage>
</organism>
<feature type="transmembrane region" description="Helical" evidence="2">
    <location>
        <begin position="446"/>
        <end position="464"/>
    </location>
</feature>
<keyword evidence="2" id="KW-0472">Membrane</keyword>
<evidence type="ECO:0000256" key="1">
    <source>
        <dbReference type="SAM" id="MobiDB-lite"/>
    </source>
</evidence>
<dbReference type="Pfam" id="PF03703">
    <property type="entry name" value="bPH_2"/>
    <property type="match status" value="3"/>
</dbReference>
<name>A0ABD5VF44_9EURY</name>
<keyword evidence="2" id="KW-0812">Transmembrane</keyword>
<accession>A0ABD5VF44</accession>